<dbReference type="OrthoDB" id="10264374at2759"/>
<evidence type="ECO:0000256" key="2">
    <source>
        <dbReference type="ARBA" id="ARBA00022729"/>
    </source>
</evidence>
<dbReference type="EMBL" id="MZNU01000230">
    <property type="protein sequence ID" value="OWP02463.1"/>
    <property type="molecule type" value="Genomic_DNA"/>
</dbReference>
<feature type="region of interest" description="Disordered" evidence="3">
    <location>
        <begin position="352"/>
        <end position="391"/>
    </location>
</feature>
<comment type="caution">
    <text evidence="5">The sequence shown here is derived from an EMBL/GenBank/DDBJ whole genome shotgun (WGS) entry which is preliminary data.</text>
</comment>
<evidence type="ECO:0000313" key="6">
    <source>
        <dbReference type="Proteomes" id="UP000242519"/>
    </source>
</evidence>
<evidence type="ECO:0000256" key="3">
    <source>
        <dbReference type="SAM" id="MobiDB-lite"/>
    </source>
</evidence>
<feature type="chain" id="PRO_5012126264" evidence="4">
    <location>
        <begin position="24"/>
        <end position="667"/>
    </location>
</feature>
<feature type="compositionally biased region" description="Polar residues" evidence="3">
    <location>
        <begin position="372"/>
        <end position="388"/>
    </location>
</feature>
<feature type="region of interest" description="Disordered" evidence="3">
    <location>
        <begin position="411"/>
        <end position="432"/>
    </location>
</feature>
<dbReference type="InParanoid" id="A0A218Z4L3"/>
<dbReference type="STRING" id="503106.A0A218Z4L3"/>
<feature type="signal peptide" evidence="4">
    <location>
        <begin position="1"/>
        <end position="23"/>
    </location>
</feature>
<evidence type="ECO:0000256" key="4">
    <source>
        <dbReference type="SAM" id="SignalP"/>
    </source>
</evidence>
<accession>A0A218Z4L3</accession>
<dbReference type="Pfam" id="PF11999">
    <property type="entry name" value="Ice_binding"/>
    <property type="match status" value="1"/>
</dbReference>
<keyword evidence="2 4" id="KW-0732">Signal</keyword>
<dbReference type="AlphaFoldDB" id="A0A218Z4L3"/>
<dbReference type="InterPro" id="IPR021884">
    <property type="entry name" value="Ice-bd_prot"/>
</dbReference>
<protein>
    <submittedName>
        <fullName evidence="5">Uncharacterized protein</fullName>
    </submittedName>
</protein>
<keyword evidence="6" id="KW-1185">Reference proteome</keyword>
<dbReference type="Proteomes" id="UP000242519">
    <property type="component" value="Unassembled WGS sequence"/>
</dbReference>
<reference evidence="5 6" key="1">
    <citation type="submission" date="2017-04" db="EMBL/GenBank/DDBJ databases">
        <title>Draft genome sequence of Marssonina coronaria NL1: causal agent of apple blotch.</title>
        <authorList>
            <person name="Cheng Q."/>
        </authorList>
    </citation>
    <scope>NUCLEOTIDE SEQUENCE [LARGE SCALE GENOMIC DNA]</scope>
    <source>
        <strain evidence="5 6">NL1</strain>
    </source>
</reference>
<gene>
    <name evidence="5" type="ORF">B2J93_39</name>
</gene>
<organism evidence="5 6">
    <name type="scientific">Diplocarpon coronariae</name>
    <dbReference type="NCBI Taxonomy" id="2795749"/>
    <lineage>
        <taxon>Eukaryota</taxon>
        <taxon>Fungi</taxon>
        <taxon>Dikarya</taxon>
        <taxon>Ascomycota</taxon>
        <taxon>Pezizomycotina</taxon>
        <taxon>Leotiomycetes</taxon>
        <taxon>Helotiales</taxon>
        <taxon>Drepanopezizaceae</taxon>
        <taxon>Diplocarpon</taxon>
    </lineage>
</organism>
<name>A0A218Z4L3_9HELO</name>
<evidence type="ECO:0000256" key="1">
    <source>
        <dbReference type="ARBA" id="ARBA00005445"/>
    </source>
</evidence>
<comment type="similarity">
    <text evidence="1">Belongs to the ice-binding protein family.</text>
</comment>
<proteinExistence type="inferred from homology"/>
<sequence length="667" mass="66842">MPLSAMRVPVVLCVLGLCALSSAQVNLGAAKSYGVLGRLSVTNTGPTTISGDLGTGGTSITGQASITVSGNTVIGEGANAAFSDASTAYNLVTGFGPGQDISGGDLGGQILPPGIYRFTSSAQLTGTLVLNGTGSPDDAWYFQIASSLTTAGAVLLSGGGKACNVYWAVGSSATLGTATSFIGTILASDSVTFVTGTVLNGRAFGLSAEVTLDSNTISVPDCAGSSSSSSIVLGTFTPLAENPTSAALVPTAIGSAVLPVMSTFTSSALENDSPPSAIVAPTALPQSSIGGGFPPGISTPIAISSIPVLNPQATSDEPIQLPRISTLISSAANLVLEIGLTSTFPMATSTERSVSPVDSIQEIIVPKPNPPSSGSTSSEIRSATSVTPSAESSSAADLSSYSASADLINSSASTSSNTTFSTGSTSSMESSSTASFSSSSASAYLISSASTSSSTNSSTAISTLPMEISSELTETLIEAYSLVSASKKLSITSSVVAMESSVLNSTASPSKNYTIDYIASNAVSTILSARRLEFTATVSIVSAVESLSSNGLETPCLQVIPIAKYPGINVVTMIRTVISTLTFCPHKATCAGQTSVWTGSEGPLPCSAHSTCSCVLPGGPKPFSTEVVVVAELSTLTSCPHKKTCTGQTSAVQKDQRLALRSLAAHA</sequence>
<evidence type="ECO:0000313" key="5">
    <source>
        <dbReference type="EMBL" id="OWP02463.1"/>
    </source>
</evidence>